<feature type="transmembrane region" description="Helical" evidence="8">
    <location>
        <begin position="254"/>
        <end position="273"/>
    </location>
</feature>
<reference evidence="10 12" key="1">
    <citation type="submission" date="2015-01" db="EMBL/GenBank/DDBJ databases">
        <authorList>
            <person name="Guo J."/>
        </authorList>
    </citation>
    <scope>NUCLEOTIDE SEQUENCE [LARGE SCALE GENOMIC DNA]</scope>
    <source>
        <strain evidence="10 12">DSM 22147</strain>
    </source>
</reference>
<dbReference type="GO" id="GO:0009401">
    <property type="term" value="P:phosphoenolpyruvate-dependent sugar phosphotransferase system"/>
    <property type="evidence" value="ECO:0007669"/>
    <property type="project" value="InterPro"/>
</dbReference>
<dbReference type="EMBL" id="UHDT01000001">
    <property type="protein sequence ID" value="SUM58282.1"/>
    <property type="molecule type" value="Genomic_DNA"/>
</dbReference>
<dbReference type="GO" id="GO:0008982">
    <property type="term" value="F:protein-N(PI)-phosphohistidine-sugar phosphotransferase activity"/>
    <property type="evidence" value="ECO:0007669"/>
    <property type="project" value="InterPro"/>
</dbReference>
<dbReference type="Pfam" id="PF13303">
    <property type="entry name" value="PTS_EIIC_2"/>
    <property type="match status" value="1"/>
</dbReference>
<evidence type="ECO:0000313" key="10">
    <source>
        <dbReference type="EMBL" id="KIX91183.1"/>
    </source>
</evidence>
<evidence type="ECO:0000256" key="5">
    <source>
        <dbReference type="ARBA" id="ARBA00022692"/>
    </source>
</evidence>
<comment type="subcellular location">
    <subcellularLocation>
        <location evidence="1">Cell membrane</location>
        <topology evidence="1">Multi-pass membrane protein</topology>
    </subcellularLocation>
</comment>
<evidence type="ECO:0000256" key="8">
    <source>
        <dbReference type="SAM" id="Phobius"/>
    </source>
</evidence>
<evidence type="ECO:0000313" key="13">
    <source>
        <dbReference type="Proteomes" id="UP000254100"/>
    </source>
</evidence>
<dbReference type="STRING" id="569857.TP70_04385"/>
<evidence type="ECO:0000256" key="7">
    <source>
        <dbReference type="ARBA" id="ARBA00023136"/>
    </source>
</evidence>
<protein>
    <submittedName>
        <fullName evidence="11">Perfringolysin O regulator protein</fullName>
    </submittedName>
    <submittedName>
        <fullName evidence="10">Transcriptional regulator</fullName>
    </submittedName>
</protein>
<keyword evidence="2" id="KW-0813">Transport</keyword>
<reference evidence="11 13" key="2">
    <citation type="submission" date="2018-06" db="EMBL/GenBank/DDBJ databases">
        <authorList>
            <consortium name="Pathogen Informatics"/>
            <person name="Doyle S."/>
        </authorList>
    </citation>
    <scope>NUCLEOTIDE SEQUENCE [LARGE SCALE GENOMIC DNA]</scope>
    <source>
        <strain evidence="11 13">NCTC13832</strain>
    </source>
</reference>
<evidence type="ECO:0000313" key="12">
    <source>
        <dbReference type="Proteomes" id="UP000032366"/>
    </source>
</evidence>
<proteinExistence type="predicted"/>
<name>A0A0D6XTJ8_9STAP</name>
<keyword evidence="4" id="KW-0762">Sugar transport</keyword>
<dbReference type="AlphaFoldDB" id="A0A0D6XTJ8"/>
<evidence type="ECO:0000256" key="6">
    <source>
        <dbReference type="ARBA" id="ARBA00022989"/>
    </source>
</evidence>
<dbReference type="InterPro" id="IPR003352">
    <property type="entry name" value="PTS_EIIC"/>
</dbReference>
<evidence type="ECO:0000259" key="9">
    <source>
        <dbReference type="Pfam" id="PF13303"/>
    </source>
</evidence>
<dbReference type="EMBL" id="JXWY01000031">
    <property type="protein sequence ID" value="KIX91183.1"/>
    <property type="molecule type" value="Genomic_DNA"/>
</dbReference>
<keyword evidence="3" id="KW-1003">Cell membrane</keyword>
<feature type="transmembrane region" description="Helical" evidence="8">
    <location>
        <begin position="128"/>
        <end position="152"/>
    </location>
</feature>
<dbReference type="OrthoDB" id="400429at2"/>
<evidence type="ECO:0000313" key="11">
    <source>
        <dbReference type="EMBL" id="SUM58282.1"/>
    </source>
</evidence>
<dbReference type="Proteomes" id="UP000032366">
    <property type="component" value="Unassembled WGS sequence"/>
</dbReference>
<keyword evidence="7 8" id="KW-0472">Membrane</keyword>
<feature type="transmembrane region" description="Helical" evidence="8">
    <location>
        <begin position="302"/>
        <end position="324"/>
    </location>
</feature>
<evidence type="ECO:0000256" key="3">
    <source>
        <dbReference type="ARBA" id="ARBA00022475"/>
    </source>
</evidence>
<accession>A0A0D6XTJ8</accession>
<feature type="transmembrane region" description="Helical" evidence="8">
    <location>
        <begin position="89"/>
        <end position="116"/>
    </location>
</feature>
<gene>
    <name evidence="11" type="primary">pfoR</name>
    <name evidence="11" type="ORF">NCTC13832_02030</name>
    <name evidence="10" type="ORF">TP70_04385</name>
</gene>
<organism evidence="11 13">
    <name type="scientific">Staphylococcus microti</name>
    <dbReference type="NCBI Taxonomy" id="569857"/>
    <lineage>
        <taxon>Bacteria</taxon>
        <taxon>Bacillati</taxon>
        <taxon>Bacillota</taxon>
        <taxon>Bacilli</taxon>
        <taxon>Bacillales</taxon>
        <taxon>Staphylococcaceae</taxon>
        <taxon>Staphylococcus</taxon>
    </lineage>
</organism>
<feature type="domain" description="Phosphotransferase system EIIC" evidence="9">
    <location>
        <begin position="28"/>
        <end position="335"/>
    </location>
</feature>
<evidence type="ECO:0000256" key="2">
    <source>
        <dbReference type="ARBA" id="ARBA00022448"/>
    </source>
</evidence>
<dbReference type="GO" id="GO:0005886">
    <property type="term" value="C:plasma membrane"/>
    <property type="evidence" value="ECO:0007669"/>
    <property type="project" value="UniProtKB-SubCell"/>
</dbReference>
<evidence type="ECO:0000256" key="1">
    <source>
        <dbReference type="ARBA" id="ARBA00004651"/>
    </source>
</evidence>
<dbReference type="Proteomes" id="UP000254100">
    <property type="component" value="Unassembled WGS sequence"/>
</dbReference>
<sequence>MDLLVGTLFLILVLVIFTLFTYKAPNGMRAMGALANAAIATFLVEAFNKYVGGEVLGIPFLGELGDAAGGLGGVAAAGLTALAIGVSPVYALVIAAACGGMDLLPGFFAGYIIGYLMKYTEKYVPDGVDLIGAVIVVAPLARLIAAGLTPVVNNTLLKIGDIIQSSTDTNPIVMGIILGGIITVVGTAPLSSMALTALLGLTGVPMAIGAMAAFSSAFMNGALFHRLRLGDRKATISVSIEPLSQADIVSANPIPIYLTNFVGGAAAGLVIALSGLINDATGTATPIAGFLVMFGFNDWLTVVLYGVAMAVIGLISGLLGAVVFKNYPIVTKQEMIARGAADA</sequence>
<keyword evidence="12" id="KW-1185">Reference proteome</keyword>
<dbReference type="PANTHER" id="PTHR40063">
    <property type="entry name" value="MEMBRANE PROTEIN-RELATED"/>
    <property type="match status" value="1"/>
</dbReference>
<feature type="transmembrane region" description="Helical" evidence="8">
    <location>
        <begin position="172"/>
        <end position="190"/>
    </location>
</feature>
<keyword evidence="6 8" id="KW-1133">Transmembrane helix</keyword>
<dbReference type="PANTHER" id="PTHR40063:SF1">
    <property type="entry name" value="MEMBRANE PROTEIN"/>
    <property type="match status" value="1"/>
</dbReference>
<evidence type="ECO:0000256" key="4">
    <source>
        <dbReference type="ARBA" id="ARBA00022597"/>
    </source>
</evidence>
<feature type="transmembrane region" description="Helical" evidence="8">
    <location>
        <begin position="197"/>
        <end position="219"/>
    </location>
</feature>
<keyword evidence="5 8" id="KW-0812">Transmembrane</keyword>